<evidence type="ECO:0000259" key="5">
    <source>
        <dbReference type="PROSITE" id="PS51272"/>
    </source>
</evidence>
<evidence type="ECO:0000256" key="2">
    <source>
        <dbReference type="ARBA" id="ARBA00022729"/>
    </source>
</evidence>
<proteinExistence type="predicted"/>
<dbReference type="InterPro" id="IPR013378">
    <property type="entry name" value="InlB-like_B-rpt"/>
</dbReference>
<dbReference type="SUPFAM" id="SSF52058">
    <property type="entry name" value="L domain-like"/>
    <property type="match status" value="2"/>
</dbReference>
<comment type="subcellular location">
    <subcellularLocation>
        <location evidence="1">Cell envelope</location>
    </subcellularLocation>
</comment>
<keyword evidence="7" id="KW-1185">Reference proteome</keyword>
<feature type="chain" id="PRO_5047130865" description="SLH domain-containing protein" evidence="4">
    <location>
        <begin position="26"/>
        <end position="1255"/>
    </location>
</feature>
<dbReference type="InterPro" id="IPR032675">
    <property type="entry name" value="LRR_dom_sf"/>
</dbReference>
<accession>A0ABQ5NJ05</accession>
<dbReference type="NCBIfam" id="TIGR02543">
    <property type="entry name" value="List_Bact_rpt"/>
    <property type="match status" value="2"/>
</dbReference>
<keyword evidence="2 4" id="KW-0732">Signal</keyword>
<evidence type="ECO:0000256" key="4">
    <source>
        <dbReference type="SAM" id="SignalP"/>
    </source>
</evidence>
<dbReference type="PANTHER" id="PTHR45661">
    <property type="entry name" value="SURFACE ANTIGEN"/>
    <property type="match status" value="1"/>
</dbReference>
<evidence type="ECO:0000313" key="7">
    <source>
        <dbReference type="Proteomes" id="UP001065593"/>
    </source>
</evidence>
<dbReference type="InterPro" id="IPR001119">
    <property type="entry name" value="SLH_dom"/>
</dbReference>
<gene>
    <name evidence="6" type="ORF">LYSBPC_11840</name>
</gene>
<dbReference type="Pfam" id="PF13306">
    <property type="entry name" value="LRR_5"/>
    <property type="match status" value="3"/>
</dbReference>
<dbReference type="InterPro" id="IPR026906">
    <property type="entry name" value="LRR_5"/>
</dbReference>
<dbReference type="InterPro" id="IPR042229">
    <property type="entry name" value="Listeria/Bacterioides_rpt_sf"/>
</dbReference>
<evidence type="ECO:0000256" key="3">
    <source>
        <dbReference type="SAM" id="MobiDB-lite"/>
    </source>
</evidence>
<dbReference type="RefSeq" id="WP_264987770.1">
    <property type="nucleotide sequence ID" value="NZ_BRZA01000001.1"/>
</dbReference>
<reference evidence="6" key="1">
    <citation type="submission" date="2022-08" db="EMBL/GenBank/DDBJ databases">
        <title>Draft genome sequence of Lysinibacillus sp. strain KH24.</title>
        <authorList>
            <person name="Kanbe H."/>
            <person name="Itoh H."/>
        </authorList>
    </citation>
    <scope>NUCLEOTIDE SEQUENCE</scope>
    <source>
        <strain evidence="6">KH24</strain>
    </source>
</reference>
<dbReference type="PROSITE" id="PS51272">
    <property type="entry name" value="SLH"/>
    <property type="match status" value="3"/>
</dbReference>
<name>A0ABQ5NJ05_9BACI</name>
<sequence length="1255" mass="136490">MKKARNILMVFLLLFSQWGVISVEAAGSEADFQTIDNATGVTITKYKGNDVDVEIPAFIQSKPVTAIGDAAFYDKGLRTVIIPDSITSIGDEVFSDNWLESVTLPSNLTYIGNLAFAFNELITIDIPASVKKIDDSAFYYNKLTSVKLSEGIEHIENGAFMFNRLTEIELPNSITYIGDYAFDNNNIKNAKLPNGITAISDSVFRDNQLEHIEIPSSVNTIGDWAFIGNQLTSVTIPAMVKSIGDEAFANNQLHTVRFAGALTLGDDVFIDQATSQFDGWYEDKNFTKSWNNQVLKSMEIYTKDTPVTTTYSVSYDSNGATGTAPLDPTAYNQGDSVTVKDKGDLEKVNHTFTGWNTQPNGGEIPYAVGDTFNMGTGNITLYAQWVGVPSYSVSYDGNGATGTAPFDPTAYNQGDSVTVKDKGDLEKANHTFTGWNTQSNGNGTPYTANDIFQMGTENITLYAQWTAVGNEGDFLTIDNDTGVTIIGYIGDEEIDLVIPPTINGKPVTAIGNRAFYEKYLTAIDMPATITSIGDSAFELNDLTYLELPNSVITIGKKAFADNYLVELDLSVNLTTIGDKAFIGNSLTSIELPDSLTSIGAQAFSMNWLTELRIPVNVTFIGEKAFEENKLEQVDIEATNLLSIEKRVFSGNNIINIKIPNSVTSIGEGAFSSNFVLENVELSTNLKMIGDSAFSINSIKNLVIPEGVETIGKYAFHINKLKYLMIPSSVTTIGNSAFLNNYLSSVRFCGAPSLEAKAFAEQNPSSSTFEWYEDIDYTNLWNGIVAKPMKIYAEGAPNSTTYSVTYNGNGATGTVPEDANAYDTGECVSVAEKGNLAKTGHTFAGWSDGVGNDYATGNIFYMGASNITLYAKWIETPTYKVTYDGNGATEGIVPKDGQLYEEGQDVTVADKGSLVKTGYTFTGWSDGAGNDYAAGTTLKMGASNITLYAKWEANPTYKVTYNGNGATEGTAPVDANAYEEGASVTVANKGNLIKAGYTFTGWNTQADGKGTNYVAGNKFTINTADVVLHAQWRQDNVSGGGGSYVPTPNEPTPEPPIVTPKPNEPKPEQPIEPTPDEHITPTKPITFSDISKHWAKDMIEGIATRGIIKGYPDGTFRPNEPIQRQHIAVMFGRAFTLISKREATPFKDVPSNHPYYEVIMQLQQAEIMDGVNGFFLPEEPLTRAQMAKVLVRAFELPIGGTSDFQDVPATHWSSNYIATLEAYGIALGDNGYFKPDEPVTRAQFVAFMYRAMNIQF</sequence>
<dbReference type="Gene3D" id="3.80.10.10">
    <property type="entry name" value="Ribonuclease Inhibitor"/>
    <property type="match status" value="6"/>
</dbReference>
<feature type="region of interest" description="Disordered" evidence="3">
    <location>
        <begin position="1034"/>
        <end position="1083"/>
    </location>
</feature>
<dbReference type="Pfam" id="PF00395">
    <property type="entry name" value="SLH"/>
    <property type="match status" value="3"/>
</dbReference>
<dbReference type="EMBL" id="BRZA01000001">
    <property type="protein sequence ID" value="GLC88057.1"/>
    <property type="molecule type" value="Genomic_DNA"/>
</dbReference>
<feature type="signal peptide" evidence="4">
    <location>
        <begin position="1"/>
        <end position="25"/>
    </location>
</feature>
<comment type="caution">
    <text evidence="6">The sequence shown here is derived from an EMBL/GenBank/DDBJ whole genome shotgun (WGS) entry which is preliminary data.</text>
</comment>
<feature type="domain" description="SLH" evidence="5">
    <location>
        <begin position="1199"/>
        <end position="1255"/>
    </location>
</feature>
<feature type="compositionally biased region" description="Pro residues" evidence="3">
    <location>
        <begin position="1047"/>
        <end position="1058"/>
    </location>
</feature>
<feature type="domain" description="SLH" evidence="5">
    <location>
        <begin position="1145"/>
        <end position="1198"/>
    </location>
</feature>
<organism evidence="6 7">
    <name type="scientific">Lysinibacillus piscis</name>
    <dbReference type="NCBI Taxonomy" id="2518931"/>
    <lineage>
        <taxon>Bacteria</taxon>
        <taxon>Bacillati</taxon>
        <taxon>Bacillota</taxon>
        <taxon>Bacilli</taxon>
        <taxon>Bacillales</taxon>
        <taxon>Bacillaceae</taxon>
        <taxon>Lysinibacillus</taxon>
    </lineage>
</organism>
<evidence type="ECO:0000313" key="6">
    <source>
        <dbReference type="EMBL" id="GLC88057.1"/>
    </source>
</evidence>
<evidence type="ECO:0000256" key="1">
    <source>
        <dbReference type="ARBA" id="ARBA00004196"/>
    </source>
</evidence>
<dbReference type="Proteomes" id="UP001065593">
    <property type="component" value="Unassembled WGS sequence"/>
</dbReference>
<dbReference type="Gene3D" id="2.60.40.4270">
    <property type="entry name" value="Listeria-Bacteroides repeat domain"/>
    <property type="match status" value="5"/>
</dbReference>
<feature type="domain" description="SLH" evidence="5">
    <location>
        <begin position="1081"/>
        <end position="1144"/>
    </location>
</feature>
<dbReference type="InterPro" id="IPR053139">
    <property type="entry name" value="Surface_bspA-like"/>
</dbReference>
<dbReference type="PANTHER" id="PTHR45661:SF3">
    <property type="entry name" value="IG-LIKE DOMAIN-CONTAINING PROTEIN"/>
    <property type="match status" value="1"/>
</dbReference>
<dbReference type="Pfam" id="PF09479">
    <property type="entry name" value="Flg_new"/>
    <property type="match status" value="5"/>
</dbReference>
<feature type="compositionally biased region" description="Basic and acidic residues" evidence="3">
    <location>
        <begin position="1062"/>
        <end position="1079"/>
    </location>
</feature>
<protein>
    <recommendedName>
        <fullName evidence="5">SLH domain-containing protein</fullName>
    </recommendedName>
</protein>